<feature type="region of interest" description="Disordered" evidence="1">
    <location>
        <begin position="92"/>
        <end position="124"/>
    </location>
</feature>
<evidence type="ECO:0000313" key="3">
    <source>
        <dbReference type="EMBL" id="KAL1606705.1"/>
    </source>
</evidence>
<dbReference type="InterPro" id="IPR009210">
    <property type="entry name" value="ASCC1"/>
</dbReference>
<organism evidence="3 4">
    <name type="scientific">Paraconiothyrium brasiliense</name>
    <dbReference type="NCBI Taxonomy" id="300254"/>
    <lineage>
        <taxon>Eukaryota</taxon>
        <taxon>Fungi</taxon>
        <taxon>Dikarya</taxon>
        <taxon>Ascomycota</taxon>
        <taxon>Pezizomycotina</taxon>
        <taxon>Dothideomycetes</taxon>
        <taxon>Pleosporomycetidae</taxon>
        <taxon>Pleosporales</taxon>
        <taxon>Massarineae</taxon>
        <taxon>Didymosphaeriaceae</taxon>
        <taxon>Paraconiothyrium</taxon>
    </lineage>
</organism>
<evidence type="ECO:0000256" key="1">
    <source>
        <dbReference type="SAM" id="MobiDB-lite"/>
    </source>
</evidence>
<comment type="caution">
    <text evidence="3">The sequence shown here is derived from an EMBL/GenBank/DDBJ whole genome shotgun (WGS) entry which is preliminary data.</text>
</comment>
<accession>A0ABR3RQK5</accession>
<reference evidence="3 4" key="1">
    <citation type="submission" date="2024-02" db="EMBL/GenBank/DDBJ databases">
        <title>De novo assembly and annotation of 12 fungi associated with fruit tree decline syndrome in Ontario, Canada.</title>
        <authorList>
            <person name="Sulman M."/>
            <person name="Ellouze W."/>
            <person name="Ilyukhin E."/>
        </authorList>
    </citation>
    <scope>NUCLEOTIDE SEQUENCE [LARGE SCALE GENOMIC DNA]</scope>
    <source>
        <strain evidence="3 4">M42-189</strain>
    </source>
</reference>
<evidence type="ECO:0000313" key="4">
    <source>
        <dbReference type="Proteomes" id="UP001521785"/>
    </source>
</evidence>
<protein>
    <recommendedName>
        <fullName evidence="2">A-kinase anchor protein 7-like phosphoesterase domain-containing protein</fullName>
    </recommendedName>
</protein>
<gene>
    <name evidence="3" type="ORF">SLS60_004112</name>
</gene>
<keyword evidence="4" id="KW-1185">Reference proteome</keyword>
<sequence length="435" mass="48097">MLIGPSTCGAAIKRFCRTPAPAEPQPSRCFGFWKRLSKPPDIPVTGSQPSRKRFVYIPPISMGKSKGKGDYNDFLDGEKLRDNAQVRTSLQGALSLSRNVSPPPTHRHSKGRRKKGKGGPRKPQLTHFLCLPVVNENSRLQLQTQLSKLKQELGETGFLPVQAVRPPDTLHLTLGVMSLDEEQLESATLYLKDLDVKKILQNVTAQCMAEQAAERGTVSENLNAYAMPDWEALSVDLKGLVPMQVAHKTSILYAEPMDKSQRLQPFGEKLKYEFTKNGFLIEDKRTLRLHATVINTIYAKSKERRGRARAPTPRDRLVDSAVDGANGVEHDDGASTASSTGDSQDEVTTAPPDPSTTETQVPKMDGSTGHGPEAKSWLRFDGRDLIDRFKDVVWADNVRIDRVQICKMGARKTRDDAGEIVAEEYEVVGEKVIGA</sequence>
<dbReference type="PANTHER" id="PTHR13360">
    <property type="entry name" value="ACTIVATING SIGNAL COINTEGRATOR 1 COMPLEX SUBUNIT 1"/>
    <property type="match status" value="1"/>
</dbReference>
<proteinExistence type="predicted"/>
<feature type="region of interest" description="Disordered" evidence="1">
    <location>
        <begin position="301"/>
        <end position="375"/>
    </location>
</feature>
<dbReference type="InterPro" id="IPR019510">
    <property type="entry name" value="AKAP7-like_phosphoesterase"/>
</dbReference>
<dbReference type="EMBL" id="JAKJXO020000004">
    <property type="protein sequence ID" value="KAL1606705.1"/>
    <property type="molecule type" value="Genomic_DNA"/>
</dbReference>
<dbReference type="Gene3D" id="3.90.1140.10">
    <property type="entry name" value="Cyclic phosphodiesterase"/>
    <property type="match status" value="1"/>
</dbReference>
<dbReference type="PANTHER" id="PTHR13360:SF1">
    <property type="entry name" value="ACTIVATING SIGNAL COINTEGRATOR 1 COMPLEX SUBUNIT 1"/>
    <property type="match status" value="1"/>
</dbReference>
<evidence type="ECO:0000259" key="2">
    <source>
        <dbReference type="Pfam" id="PF10469"/>
    </source>
</evidence>
<dbReference type="Pfam" id="PF10469">
    <property type="entry name" value="AKAP7_NLS"/>
    <property type="match status" value="1"/>
</dbReference>
<name>A0ABR3RQK5_9PLEO</name>
<feature type="domain" description="A-kinase anchor protein 7-like phosphoesterase" evidence="2">
    <location>
        <begin position="126"/>
        <end position="415"/>
    </location>
</feature>
<dbReference type="Proteomes" id="UP001521785">
    <property type="component" value="Unassembled WGS sequence"/>
</dbReference>
<feature type="compositionally biased region" description="Basic residues" evidence="1">
    <location>
        <begin position="105"/>
        <end position="120"/>
    </location>
</feature>